<dbReference type="InterPro" id="IPR000031">
    <property type="entry name" value="PurE_dom"/>
</dbReference>
<evidence type="ECO:0000256" key="3">
    <source>
        <dbReference type="ARBA" id="ARBA00006114"/>
    </source>
</evidence>
<feature type="compositionally biased region" description="Basic and acidic residues" evidence="11">
    <location>
        <begin position="76"/>
        <end position="88"/>
    </location>
</feature>
<dbReference type="EC" id="4.1.1.21" evidence="4"/>
<feature type="domain" description="ATP-grasp" evidence="12">
    <location>
        <begin position="95"/>
        <end position="281"/>
    </location>
</feature>
<keyword evidence="5 10" id="KW-0547">Nucleotide-binding</keyword>
<dbReference type="GO" id="GO:0004638">
    <property type="term" value="F:phosphoribosylaminoimidazole carboxylase activity"/>
    <property type="evidence" value="ECO:0007669"/>
    <property type="project" value="UniProtKB-EC"/>
</dbReference>
<dbReference type="Pfam" id="PF02222">
    <property type="entry name" value="ATP-grasp"/>
    <property type="match status" value="1"/>
</dbReference>
<dbReference type="InterPro" id="IPR040686">
    <property type="entry name" value="PurK_C"/>
</dbReference>
<dbReference type="InterPro" id="IPR011054">
    <property type="entry name" value="Rudment_hybrid_motif"/>
</dbReference>
<dbReference type="HAMAP" id="MF_01928">
    <property type="entry name" value="PurK"/>
    <property type="match status" value="1"/>
</dbReference>
<dbReference type="SUPFAM" id="SSF52255">
    <property type="entry name" value="N5-CAIR mutase (phosphoribosylaminoimidazole carboxylase, PurE)"/>
    <property type="match status" value="1"/>
</dbReference>
<evidence type="ECO:0000256" key="2">
    <source>
        <dbReference type="ARBA" id="ARBA00004747"/>
    </source>
</evidence>
<dbReference type="InterPro" id="IPR016185">
    <property type="entry name" value="PreATP-grasp_dom_sf"/>
</dbReference>
<dbReference type="GO" id="GO:0005524">
    <property type="term" value="F:ATP binding"/>
    <property type="evidence" value="ECO:0007669"/>
    <property type="project" value="UniProtKB-UniRule"/>
</dbReference>
<dbReference type="SUPFAM" id="SSF51246">
    <property type="entry name" value="Rudiment single hybrid motif"/>
    <property type="match status" value="1"/>
</dbReference>
<keyword evidence="14" id="KW-1185">Reference proteome</keyword>
<dbReference type="EMBL" id="FN649760">
    <property type="protein sequence ID" value="CBJ28653.1"/>
    <property type="molecule type" value="Genomic_DNA"/>
</dbReference>
<dbReference type="Pfam" id="PF17769">
    <property type="entry name" value="PurK_C"/>
    <property type="match status" value="1"/>
</dbReference>
<dbReference type="InterPro" id="IPR011761">
    <property type="entry name" value="ATP-grasp"/>
</dbReference>
<organism evidence="13 14">
    <name type="scientific">Ectocarpus siliculosus</name>
    <name type="common">Brown alga</name>
    <name type="synonym">Conferva siliculosa</name>
    <dbReference type="NCBI Taxonomy" id="2880"/>
    <lineage>
        <taxon>Eukaryota</taxon>
        <taxon>Sar</taxon>
        <taxon>Stramenopiles</taxon>
        <taxon>Ochrophyta</taxon>
        <taxon>PX clade</taxon>
        <taxon>Phaeophyceae</taxon>
        <taxon>Ectocarpales</taxon>
        <taxon>Ectocarpaceae</taxon>
        <taxon>Ectocarpus</taxon>
    </lineage>
</organism>
<dbReference type="InParanoid" id="D7FI27"/>
<dbReference type="STRING" id="2880.D7FI27"/>
<evidence type="ECO:0000313" key="14">
    <source>
        <dbReference type="Proteomes" id="UP000002630"/>
    </source>
</evidence>
<comment type="pathway">
    <text evidence="2">Purine metabolism; IMP biosynthesis via de novo pathway; 5-amino-1-(5-phospho-D-ribosyl)imidazole-4-carboxylate from 5-amino-1-(5-phospho-D-ribosyl)imidazole (carboxylase route): step 1/1.</text>
</comment>
<reference evidence="13 14" key="1">
    <citation type="journal article" date="2010" name="Nature">
        <title>The Ectocarpus genome and the independent evolution of multicellularity in brown algae.</title>
        <authorList>
            <person name="Cock J.M."/>
            <person name="Sterck L."/>
            <person name="Rouze P."/>
            <person name="Scornet D."/>
            <person name="Allen A.E."/>
            <person name="Amoutzias G."/>
            <person name="Anthouard V."/>
            <person name="Artiguenave F."/>
            <person name="Aury J.M."/>
            <person name="Badger J.H."/>
            <person name="Beszteri B."/>
            <person name="Billiau K."/>
            <person name="Bonnet E."/>
            <person name="Bothwell J.H."/>
            <person name="Bowler C."/>
            <person name="Boyen C."/>
            <person name="Brownlee C."/>
            <person name="Carrano C.J."/>
            <person name="Charrier B."/>
            <person name="Cho G.Y."/>
            <person name="Coelho S.M."/>
            <person name="Collen J."/>
            <person name="Corre E."/>
            <person name="Da Silva C."/>
            <person name="Delage L."/>
            <person name="Delaroque N."/>
            <person name="Dittami S.M."/>
            <person name="Doulbeau S."/>
            <person name="Elias M."/>
            <person name="Farnham G."/>
            <person name="Gachon C.M."/>
            <person name="Gschloessl B."/>
            <person name="Heesch S."/>
            <person name="Jabbari K."/>
            <person name="Jubin C."/>
            <person name="Kawai H."/>
            <person name="Kimura K."/>
            <person name="Kloareg B."/>
            <person name="Kupper F.C."/>
            <person name="Lang D."/>
            <person name="Le Bail A."/>
            <person name="Leblanc C."/>
            <person name="Lerouge P."/>
            <person name="Lohr M."/>
            <person name="Lopez P.J."/>
            <person name="Martens C."/>
            <person name="Maumus F."/>
            <person name="Michel G."/>
            <person name="Miranda-Saavedra D."/>
            <person name="Morales J."/>
            <person name="Moreau H."/>
            <person name="Motomura T."/>
            <person name="Nagasato C."/>
            <person name="Napoli C.A."/>
            <person name="Nelson D.R."/>
            <person name="Nyvall-Collen P."/>
            <person name="Peters A.F."/>
            <person name="Pommier C."/>
            <person name="Potin P."/>
            <person name="Poulain J."/>
            <person name="Quesneville H."/>
            <person name="Read B."/>
            <person name="Rensing S.A."/>
            <person name="Ritter A."/>
            <person name="Rousvoal S."/>
            <person name="Samanta M."/>
            <person name="Samson G."/>
            <person name="Schroeder D.C."/>
            <person name="Segurens B."/>
            <person name="Strittmatter M."/>
            <person name="Tonon T."/>
            <person name="Tregear J.W."/>
            <person name="Valentin K."/>
            <person name="von Dassow P."/>
            <person name="Yamagishi T."/>
            <person name="Van de Peer Y."/>
            <person name="Wincker P."/>
        </authorList>
    </citation>
    <scope>NUCLEOTIDE SEQUENCE [LARGE SCALE GENOMIC DNA]</scope>
    <source>
        <strain evidence="14">Ec32 / CCAP1310/4</strain>
    </source>
</reference>
<dbReference type="UniPathway" id="UPA00074">
    <property type="reaction ID" value="UER00130"/>
</dbReference>
<evidence type="ECO:0000256" key="4">
    <source>
        <dbReference type="ARBA" id="ARBA00012329"/>
    </source>
</evidence>
<evidence type="ECO:0000256" key="9">
    <source>
        <dbReference type="ARBA" id="ARBA00023239"/>
    </source>
</evidence>
<dbReference type="PROSITE" id="PS50975">
    <property type="entry name" value="ATP_GRASP"/>
    <property type="match status" value="1"/>
</dbReference>
<dbReference type="GO" id="GO:0046872">
    <property type="term" value="F:metal ion binding"/>
    <property type="evidence" value="ECO:0007669"/>
    <property type="project" value="InterPro"/>
</dbReference>
<evidence type="ECO:0000256" key="11">
    <source>
        <dbReference type="SAM" id="MobiDB-lite"/>
    </source>
</evidence>
<protein>
    <recommendedName>
        <fullName evidence="4">phosphoribosylaminoimidazole carboxylase</fullName>
        <ecNumber evidence="4">4.1.1.21</ecNumber>
    </recommendedName>
</protein>
<dbReference type="GO" id="GO:0006189">
    <property type="term" value="P:'de novo' IMP biosynthetic process"/>
    <property type="evidence" value="ECO:0007669"/>
    <property type="project" value="UniProtKB-UniPathway"/>
</dbReference>
<dbReference type="OrthoDB" id="15425at2759"/>
<dbReference type="InterPro" id="IPR054350">
    <property type="entry name" value="PurT/PurK_preATP-grasp"/>
</dbReference>
<dbReference type="InterPro" id="IPR005875">
    <property type="entry name" value="PurK"/>
</dbReference>
<evidence type="ECO:0000259" key="12">
    <source>
        <dbReference type="PROSITE" id="PS50975"/>
    </source>
</evidence>
<dbReference type="Gene3D" id="3.40.50.20">
    <property type="match status" value="1"/>
</dbReference>
<comment type="similarity">
    <text evidence="3">In the C-terminal section; belongs to the AIR carboxylase family. Class I subfamily.</text>
</comment>
<dbReference type="Pfam" id="PF22660">
    <property type="entry name" value="RS_preATP-grasp-like"/>
    <property type="match status" value="1"/>
</dbReference>
<dbReference type="AlphaFoldDB" id="D7FI27"/>
<comment type="catalytic activity">
    <reaction evidence="1">
        <text>5-amino-1-(5-phospho-D-ribosyl)imidazole-4-carboxylate + H(+) = 5-amino-1-(5-phospho-beta-D-ribosyl)imidazole + CO2</text>
        <dbReference type="Rhea" id="RHEA:10792"/>
        <dbReference type="ChEBI" id="CHEBI:15378"/>
        <dbReference type="ChEBI" id="CHEBI:16526"/>
        <dbReference type="ChEBI" id="CHEBI:77657"/>
        <dbReference type="ChEBI" id="CHEBI:137981"/>
        <dbReference type="EC" id="4.1.1.21"/>
    </reaction>
</comment>
<dbReference type="Gene3D" id="3.30.1490.20">
    <property type="entry name" value="ATP-grasp fold, A domain"/>
    <property type="match status" value="1"/>
</dbReference>
<proteinExistence type="inferred from homology"/>
<dbReference type="Gene3D" id="3.40.50.1970">
    <property type="match status" value="1"/>
</dbReference>
<keyword evidence="6" id="KW-0658">Purine biosynthesis</keyword>
<evidence type="ECO:0000256" key="8">
    <source>
        <dbReference type="ARBA" id="ARBA00022840"/>
    </source>
</evidence>
<dbReference type="PANTHER" id="PTHR11609">
    <property type="entry name" value="PURINE BIOSYNTHESIS PROTEIN 6/7, PUR6/7"/>
    <property type="match status" value="1"/>
</dbReference>
<evidence type="ECO:0000256" key="6">
    <source>
        <dbReference type="ARBA" id="ARBA00022755"/>
    </source>
</evidence>
<dbReference type="SUPFAM" id="SSF56059">
    <property type="entry name" value="Glutathione synthetase ATP-binding domain-like"/>
    <property type="match status" value="1"/>
</dbReference>
<evidence type="ECO:0000313" key="13">
    <source>
        <dbReference type="EMBL" id="CBJ28653.1"/>
    </source>
</evidence>
<evidence type="ECO:0000256" key="5">
    <source>
        <dbReference type="ARBA" id="ARBA00022741"/>
    </source>
</evidence>
<dbReference type="FunFam" id="3.30.470.20:FF:000037">
    <property type="entry name" value="Phosphoribosylaminoimidazole carboxylase, chloroplastic"/>
    <property type="match status" value="1"/>
</dbReference>
<dbReference type="Pfam" id="PF00731">
    <property type="entry name" value="AIRC"/>
    <property type="match status" value="1"/>
</dbReference>
<gene>
    <name evidence="13" type="ORF">Esi_0117_0013</name>
</gene>
<keyword evidence="9" id="KW-0456">Lyase</keyword>
<dbReference type="SMART" id="SM01001">
    <property type="entry name" value="AIRC"/>
    <property type="match status" value="1"/>
</dbReference>
<sequence length="442" mass="46348">MDSRTVGVLGGGQLGRMMAEAGHRLGVKVAVLDPLGTASPAGQVAELAVEGSFRDADKIKRKSCGDPQRCSLHAAGKPEPEPLGDKKTFARGGSTETAHKHGVPMPRYMDTPTEASVREAGTLFGYPLMLKAKRMAYDGKGNAVVKDEGGVAEAFSMLGGKGLYAEAWAEFDKELAVMVIRGEDGELRTYPIVETVQVDNVCHTTLAPARVSPESAAQAAAAARKAVESLWGAGAFGVELFLMRDGGVLLNEIAPRPHNSGHYTYEACECDQFENHVRAVMGLPLGGTALRVGASLMLNVLGDPGGSMEETTKVLKQALPVPGAAVHWYGKAEARAGRKMAHVTFCAETMEELRRKVAPFGLLPGPAAAGAAAEETGAAAGEEAGGGRRPLVSVIMGSDSDLPTMKAAADILETFGVPYELTIVSAHRTPARMTAFATSLDH</sequence>
<feature type="region of interest" description="Disordered" evidence="11">
    <location>
        <begin position="70"/>
        <end position="108"/>
    </location>
</feature>
<dbReference type="InterPro" id="IPR003135">
    <property type="entry name" value="ATP-grasp_carboxylate-amine"/>
</dbReference>
<dbReference type="eggNOG" id="KOG2835">
    <property type="taxonomic scope" value="Eukaryota"/>
</dbReference>
<evidence type="ECO:0000256" key="7">
    <source>
        <dbReference type="ARBA" id="ARBA00022793"/>
    </source>
</evidence>
<keyword evidence="7" id="KW-0210">Decarboxylase</keyword>
<dbReference type="InterPro" id="IPR013815">
    <property type="entry name" value="ATP_grasp_subdomain_1"/>
</dbReference>
<dbReference type="PANTHER" id="PTHR11609:SF5">
    <property type="entry name" value="PHOSPHORIBOSYLAMINOIMIDAZOLE CARBOXYLASE"/>
    <property type="match status" value="1"/>
</dbReference>
<evidence type="ECO:0000256" key="10">
    <source>
        <dbReference type="PROSITE-ProRule" id="PRU00409"/>
    </source>
</evidence>
<name>D7FI27_ECTSI</name>
<keyword evidence="8 10" id="KW-0067">ATP-binding</keyword>
<dbReference type="Gene3D" id="3.30.470.20">
    <property type="entry name" value="ATP-grasp fold, B domain"/>
    <property type="match status" value="1"/>
</dbReference>
<accession>D7FI27</accession>
<dbReference type="Proteomes" id="UP000002630">
    <property type="component" value="Unassembled WGS sequence"/>
</dbReference>
<dbReference type="SUPFAM" id="SSF52440">
    <property type="entry name" value="PreATP-grasp domain"/>
    <property type="match status" value="1"/>
</dbReference>
<evidence type="ECO:0000256" key="1">
    <source>
        <dbReference type="ARBA" id="ARBA00001244"/>
    </source>
</evidence>